<comment type="caution">
    <text evidence="3">The sequence shown here is derived from an EMBL/GenBank/DDBJ whole genome shotgun (WGS) entry which is preliminary data.</text>
</comment>
<dbReference type="OrthoDB" id="3365211at2759"/>
<keyword evidence="2" id="KW-0812">Transmembrane</keyword>
<feature type="region of interest" description="Disordered" evidence="1">
    <location>
        <begin position="57"/>
        <end position="82"/>
    </location>
</feature>
<evidence type="ECO:0000256" key="2">
    <source>
        <dbReference type="SAM" id="Phobius"/>
    </source>
</evidence>
<keyword evidence="2" id="KW-0472">Membrane</keyword>
<organism evidence="3 4">
    <name type="scientific">Collybiopsis confluens</name>
    <dbReference type="NCBI Taxonomy" id="2823264"/>
    <lineage>
        <taxon>Eukaryota</taxon>
        <taxon>Fungi</taxon>
        <taxon>Dikarya</taxon>
        <taxon>Basidiomycota</taxon>
        <taxon>Agaricomycotina</taxon>
        <taxon>Agaricomycetes</taxon>
        <taxon>Agaricomycetidae</taxon>
        <taxon>Agaricales</taxon>
        <taxon>Marasmiineae</taxon>
        <taxon>Omphalotaceae</taxon>
        <taxon>Collybiopsis</taxon>
    </lineage>
</organism>
<name>A0A8H5HWM3_9AGAR</name>
<dbReference type="PANTHER" id="PTHR35872:SF2">
    <property type="entry name" value="INTEGRAL MEMBRANE PROTEIN (AFU_ORTHOLOGUE AFUA_5G07110)"/>
    <property type="match status" value="1"/>
</dbReference>
<dbReference type="Pfam" id="PF11204">
    <property type="entry name" value="DUF2985"/>
    <property type="match status" value="1"/>
</dbReference>
<feature type="transmembrane region" description="Helical" evidence="2">
    <location>
        <begin position="408"/>
        <end position="427"/>
    </location>
</feature>
<evidence type="ECO:0000313" key="3">
    <source>
        <dbReference type="EMBL" id="KAF5390679.1"/>
    </source>
</evidence>
<keyword evidence="4" id="KW-1185">Reference proteome</keyword>
<dbReference type="EMBL" id="JAACJN010000014">
    <property type="protein sequence ID" value="KAF5390679.1"/>
    <property type="molecule type" value="Genomic_DNA"/>
</dbReference>
<dbReference type="InterPro" id="IPR021369">
    <property type="entry name" value="DUF2985"/>
</dbReference>
<dbReference type="Proteomes" id="UP000518752">
    <property type="component" value="Unassembled WGS sequence"/>
</dbReference>
<evidence type="ECO:0000313" key="4">
    <source>
        <dbReference type="Proteomes" id="UP000518752"/>
    </source>
</evidence>
<sequence length="432" mass="48211">MSSVRVKKHQYASFGPQGNPSARPFLAKLFTRSSLDANGTEPSETAEIDGQVVTRRRAGSKIQDHLLQTPLMGSNGRPRASSLLNHPAVTLEGSIADIQMKGAGGSGIIDAALSDEPEDHHDDIVEHLDVIDPQVATACNLTNAANAILIPPLSFIPLRKPSLLLSPPPVDTAREGLKSGRPIHEDSLDQHVDDVMRRRDKVRRTLKGVWSFLIGVIQITCANGYKLIRDSAWCMQLLFKQVVTTIDNTSPQIFTGIYGFLVVFWGAAIVFFLLKIINFHNANTQGFWVEVSSQVVNGLFTVTGIGLIPFRVLDTYRISRIYSYKRRTKELRRKSGLPQLLDEDDLPDPIYDPNYVHVLTEEEQKDLHRQQGKFHHSQTWYRPHGTETHRASSSIRSAVFKFRMKTQAFPIGFALLICCLNVGNSIFQAHLG</sequence>
<proteinExistence type="predicted"/>
<feature type="transmembrane region" description="Helical" evidence="2">
    <location>
        <begin position="208"/>
        <end position="228"/>
    </location>
</feature>
<gene>
    <name evidence="3" type="ORF">D9757_002701</name>
</gene>
<reference evidence="3 4" key="1">
    <citation type="journal article" date="2020" name="ISME J.">
        <title>Uncovering the hidden diversity of litter-decomposition mechanisms in mushroom-forming fungi.</title>
        <authorList>
            <person name="Floudas D."/>
            <person name="Bentzer J."/>
            <person name="Ahren D."/>
            <person name="Johansson T."/>
            <person name="Persson P."/>
            <person name="Tunlid A."/>
        </authorList>
    </citation>
    <scope>NUCLEOTIDE SEQUENCE [LARGE SCALE GENOMIC DNA]</scope>
    <source>
        <strain evidence="3 4">CBS 406.79</strain>
    </source>
</reference>
<dbReference type="PANTHER" id="PTHR35872">
    <property type="entry name" value="INTEGRAL MEMBRANE PROTEIN (AFU_ORTHOLOGUE AFUA_5G07110)"/>
    <property type="match status" value="1"/>
</dbReference>
<feature type="transmembrane region" description="Helical" evidence="2">
    <location>
        <begin position="253"/>
        <end position="274"/>
    </location>
</feature>
<accession>A0A8H5HWM3</accession>
<protein>
    <submittedName>
        <fullName evidence="3">Uncharacterized protein</fullName>
    </submittedName>
</protein>
<evidence type="ECO:0000256" key="1">
    <source>
        <dbReference type="SAM" id="MobiDB-lite"/>
    </source>
</evidence>
<keyword evidence="2" id="KW-1133">Transmembrane helix</keyword>
<dbReference type="AlphaFoldDB" id="A0A8H5HWM3"/>